<dbReference type="GO" id="GO:0051301">
    <property type="term" value="P:cell division"/>
    <property type="evidence" value="ECO:0007669"/>
    <property type="project" value="UniProtKB-KW"/>
</dbReference>
<dbReference type="InterPro" id="IPR003959">
    <property type="entry name" value="ATPase_AAA_core"/>
</dbReference>
<sequence length="459" mass="48508">MPAWARQPQGAPGAGAATTNTQRDDTVSVAEILAAEPPPVRRALEVLGQLLVGGLPEHETARAFLRRHLEADVAHLVCETRRLSPVGHITAGLAVADLIDAHQPELGPGSGDNPPEWGAVDIGDKHYTPPTNLSAFFSAGALGPAPIVLQITDSDIWRTDDGAWLRAYTRPGDRAHGRAVIEQVLAAANGDKNLYRGKFLKVSASRGLTFEVAPGPTVARRDLVLREDIWAEIDLNIASVATARSRMNTLKLGCRRGILLAGPPGVGKSAVSRVVAAELLGDFTVMLVDSRAGSGLLSDVYAEAVKFGPTVVMLEDIDLLIDSRRSGRGDRGRLAEFLAVMDTDPDAPILTIASTNDVSTLDAAAVRAARFDSILEIGYPDKAAVAQILATYLPADVAAADVDVVAVAAEAPRDITGADLREVVRRTVLANSGEITTAGLLETVRSGRFRPAMPCGNYL</sequence>
<dbReference type="InterPro" id="IPR003593">
    <property type="entry name" value="AAA+_ATPase"/>
</dbReference>
<dbReference type="GO" id="GO:0005524">
    <property type="term" value="F:ATP binding"/>
    <property type="evidence" value="ECO:0007669"/>
    <property type="project" value="InterPro"/>
</dbReference>
<keyword evidence="3" id="KW-0132">Cell division</keyword>
<dbReference type="Gene3D" id="3.40.50.300">
    <property type="entry name" value="P-loop containing nucleotide triphosphate hydrolases"/>
    <property type="match status" value="1"/>
</dbReference>
<feature type="region of interest" description="Disordered" evidence="1">
    <location>
        <begin position="1"/>
        <end position="23"/>
    </location>
</feature>
<evidence type="ECO:0000313" key="3">
    <source>
        <dbReference type="EMBL" id="PBJ31925.1"/>
    </source>
</evidence>
<dbReference type="Proteomes" id="UP000218842">
    <property type="component" value="Unassembled WGS sequence"/>
</dbReference>
<dbReference type="RefSeq" id="WP_084025010.1">
    <property type="nucleotide sequence ID" value="NZ_BDOF01000078.1"/>
</dbReference>
<dbReference type="PANTHER" id="PTHR23077">
    <property type="entry name" value="AAA-FAMILY ATPASE"/>
    <property type="match status" value="1"/>
</dbReference>
<dbReference type="GO" id="GO:0016887">
    <property type="term" value="F:ATP hydrolysis activity"/>
    <property type="evidence" value="ECO:0007669"/>
    <property type="project" value="InterPro"/>
</dbReference>
<evidence type="ECO:0000256" key="1">
    <source>
        <dbReference type="SAM" id="MobiDB-lite"/>
    </source>
</evidence>
<comment type="caution">
    <text evidence="3">The sequence shown here is derived from an EMBL/GenBank/DDBJ whole genome shotgun (WGS) entry which is preliminary data.</text>
</comment>
<feature type="domain" description="AAA+ ATPase" evidence="2">
    <location>
        <begin position="254"/>
        <end position="381"/>
    </location>
</feature>
<dbReference type="SMART" id="SM00382">
    <property type="entry name" value="AAA"/>
    <property type="match status" value="1"/>
</dbReference>
<reference evidence="3 4" key="1">
    <citation type="journal article" date="2017" name="Genome Biol. Evol.">
        <title>Population Structure and Local Adaptation of MAC Lung Disease Agent Mycobacterium avium subsp. hominissuis.</title>
        <authorList>
            <person name="Yano H."/>
            <person name="Iwamoto T."/>
            <person name="Nishiuchi Y."/>
            <person name="Nakajima C."/>
            <person name="Starkova D.A."/>
            <person name="Mokrousov I."/>
            <person name="Narvskaya O."/>
            <person name="Yoshida S."/>
            <person name="Arikawa K."/>
            <person name="Nakanishi N."/>
            <person name="Osaki K."/>
            <person name="Nakagawa I."/>
            <person name="Ato M."/>
            <person name="Suzuki Y."/>
            <person name="Maruyama F."/>
        </authorList>
    </citation>
    <scope>NUCLEOTIDE SEQUENCE [LARGE SCALE GENOMIC DNA]</scope>
    <source>
        <strain evidence="3 4">OCU466</strain>
    </source>
</reference>
<evidence type="ECO:0000313" key="4">
    <source>
        <dbReference type="Proteomes" id="UP000218842"/>
    </source>
</evidence>
<dbReference type="EMBL" id="LBGZ01000119">
    <property type="protein sequence ID" value="PBJ31925.1"/>
    <property type="molecule type" value="Genomic_DNA"/>
</dbReference>
<name>A0A2A3L4Z3_MYCAV</name>
<dbReference type="SUPFAM" id="SSF52540">
    <property type="entry name" value="P-loop containing nucleoside triphosphate hydrolases"/>
    <property type="match status" value="1"/>
</dbReference>
<keyword evidence="3" id="KW-0131">Cell cycle</keyword>
<organism evidence="3 4">
    <name type="scientific">Mycobacterium avium subsp. hominissuis</name>
    <dbReference type="NCBI Taxonomy" id="439334"/>
    <lineage>
        <taxon>Bacteria</taxon>
        <taxon>Bacillati</taxon>
        <taxon>Actinomycetota</taxon>
        <taxon>Actinomycetes</taxon>
        <taxon>Mycobacteriales</taxon>
        <taxon>Mycobacteriaceae</taxon>
        <taxon>Mycobacterium</taxon>
        <taxon>Mycobacterium avium complex (MAC)</taxon>
    </lineage>
</organism>
<dbReference type="InterPro" id="IPR050168">
    <property type="entry name" value="AAA_ATPase_domain"/>
</dbReference>
<protein>
    <submittedName>
        <fullName evidence="3">Cell division protein</fullName>
    </submittedName>
</protein>
<accession>A0A2A3L4Z3</accession>
<dbReference type="Gene3D" id="1.10.8.60">
    <property type="match status" value="1"/>
</dbReference>
<proteinExistence type="predicted"/>
<dbReference type="AlphaFoldDB" id="A0A2A3L4Z3"/>
<dbReference type="Pfam" id="PF00004">
    <property type="entry name" value="AAA"/>
    <property type="match status" value="1"/>
</dbReference>
<dbReference type="InterPro" id="IPR027417">
    <property type="entry name" value="P-loop_NTPase"/>
</dbReference>
<dbReference type="CDD" id="cd19481">
    <property type="entry name" value="RecA-like_protease"/>
    <property type="match status" value="1"/>
</dbReference>
<evidence type="ECO:0000259" key="2">
    <source>
        <dbReference type="SMART" id="SM00382"/>
    </source>
</evidence>
<gene>
    <name evidence="3" type="ORF">XV03_18670</name>
</gene>
<feature type="compositionally biased region" description="Low complexity" evidence="1">
    <location>
        <begin position="1"/>
        <end position="21"/>
    </location>
</feature>